<keyword evidence="5" id="KW-0411">Iron-sulfur</keyword>
<evidence type="ECO:0000256" key="5">
    <source>
        <dbReference type="ARBA" id="ARBA00023014"/>
    </source>
</evidence>
<dbReference type="InterPro" id="IPR021872">
    <property type="entry name" value="Csal_0991-like_N"/>
</dbReference>
<dbReference type="GO" id="GO:0016491">
    <property type="term" value="F:oxidoreductase activity"/>
    <property type="evidence" value="ECO:0007669"/>
    <property type="project" value="UniProtKB-KW"/>
</dbReference>
<dbReference type="InterPro" id="IPR017900">
    <property type="entry name" value="4Fe4S_Fe_S_CS"/>
</dbReference>
<sequence length="647" mass="69530">MVAAIYLPWLIIAMIAIAALQIMRRVLLWRKGRSAPIDWIGGLKALPKRYLVDVHHVVDRDRGASRMHVPVAAGLVAASGLSLIGIIPPIGRSASWAALVAFAFLVMILGASLVVARRYPAKLPRLSAGRFQGLPVLLLAFAGGGFLTALLGAFGDPMPALSLVMLFLAALGGISLALEVARGPMRHALAGSLHLVAHPRPDRFDKGRDTALRALDLDAPKLGAETPSDFAWNRLLSFDACIQCGRCEAACPAFAAGQPLSPKHLIADLARAQPKGATQPYSGAPYPNARPVAEKGEMDLPLIGAERMIHPDTLWSCTTCRACVEECPMMIEHVDAIVDLRRFQTLELGALPPKAVDPIDNLRGCDEQNGYALSARTDFLAGLNLPVLSETGETDLLLWLGQGAYDLRYQRSLKALVRLLQKADVSFAVLGEEERDCGDVARRLGDEATFQRLARANIEAVSQYRFNRIVTADPHALHVLRNEYPALGGRFEVVHHTALLDELMAEGKLLGGILPHGPITYHDPCYLGRYNGEFDAPRNVLARIGADSREMARSARRAMCCGGGGGAPITDIAGDTRIPDIRMEQASGTGAQIVAVACPGCTAMLEGVVGDRPDVRDIAELVLEAVENQKAPDAANHRDRLKSAVPA</sequence>
<name>A0A3L7JBY8_9HYPH</name>
<feature type="transmembrane region" description="Helical" evidence="6">
    <location>
        <begin position="6"/>
        <end position="23"/>
    </location>
</feature>
<evidence type="ECO:0000256" key="1">
    <source>
        <dbReference type="ARBA" id="ARBA00022485"/>
    </source>
</evidence>
<gene>
    <name evidence="8" type="ORF">D8780_06440</name>
</gene>
<keyword evidence="4" id="KW-0408">Iron</keyword>
<reference evidence="8 9" key="1">
    <citation type="submission" date="2018-10" db="EMBL/GenBank/DDBJ databases">
        <title>Notoacmeibacter sp. M2BS9Y-3-1, whole genome shotgun sequence.</title>
        <authorList>
            <person name="Tuo L."/>
        </authorList>
    </citation>
    <scope>NUCLEOTIDE SEQUENCE [LARGE SCALE GENOMIC DNA]</scope>
    <source>
        <strain evidence="8 9">M2BS9Y-3-1</strain>
    </source>
</reference>
<dbReference type="InterPro" id="IPR051460">
    <property type="entry name" value="HdrC_iron-sulfur_subunit"/>
</dbReference>
<dbReference type="PANTHER" id="PTHR43255">
    <property type="entry name" value="IRON-SULFUR-BINDING OXIDOREDUCTASE FADF-RELATED-RELATED"/>
    <property type="match status" value="1"/>
</dbReference>
<keyword evidence="1" id="KW-0004">4Fe-4S</keyword>
<dbReference type="RefSeq" id="WP_121644858.1">
    <property type="nucleotide sequence ID" value="NZ_RCWN01000001.1"/>
</dbReference>
<evidence type="ECO:0000256" key="2">
    <source>
        <dbReference type="ARBA" id="ARBA00022723"/>
    </source>
</evidence>
<dbReference type="Gene3D" id="1.10.1060.10">
    <property type="entry name" value="Alpha-helical ferredoxin"/>
    <property type="match status" value="1"/>
</dbReference>
<dbReference type="GO" id="GO:0046872">
    <property type="term" value="F:metal ion binding"/>
    <property type="evidence" value="ECO:0007669"/>
    <property type="project" value="UniProtKB-KW"/>
</dbReference>
<dbReference type="PANTHER" id="PTHR43255:SF1">
    <property type="entry name" value="IRON-SULFUR-BINDING OXIDOREDUCTASE FADF-RELATED"/>
    <property type="match status" value="1"/>
</dbReference>
<dbReference type="Pfam" id="PF11982">
    <property type="entry name" value="DUF3483"/>
    <property type="match status" value="1"/>
</dbReference>
<evidence type="ECO:0000313" key="8">
    <source>
        <dbReference type="EMBL" id="RLQ87895.1"/>
    </source>
</evidence>
<evidence type="ECO:0000256" key="4">
    <source>
        <dbReference type="ARBA" id="ARBA00023004"/>
    </source>
</evidence>
<dbReference type="AlphaFoldDB" id="A0A3L7JBY8"/>
<dbReference type="GO" id="GO:0005886">
    <property type="term" value="C:plasma membrane"/>
    <property type="evidence" value="ECO:0007669"/>
    <property type="project" value="TreeGrafter"/>
</dbReference>
<dbReference type="PROSITE" id="PS51379">
    <property type="entry name" value="4FE4S_FER_2"/>
    <property type="match status" value="2"/>
</dbReference>
<feature type="domain" description="4Fe-4S ferredoxin-type" evidence="7">
    <location>
        <begin position="305"/>
        <end position="336"/>
    </location>
</feature>
<feature type="transmembrane region" description="Helical" evidence="6">
    <location>
        <begin position="160"/>
        <end position="178"/>
    </location>
</feature>
<feature type="domain" description="4Fe-4S ferredoxin-type" evidence="7">
    <location>
        <begin position="232"/>
        <end position="262"/>
    </location>
</feature>
<evidence type="ECO:0000256" key="6">
    <source>
        <dbReference type="SAM" id="Phobius"/>
    </source>
</evidence>
<dbReference type="InterPro" id="IPR017896">
    <property type="entry name" value="4Fe4S_Fe-S-bd"/>
</dbReference>
<keyword evidence="6" id="KW-1133">Transmembrane helix</keyword>
<dbReference type="Pfam" id="PF02754">
    <property type="entry name" value="CCG"/>
    <property type="match status" value="2"/>
</dbReference>
<dbReference type="PROSITE" id="PS00198">
    <property type="entry name" value="4FE4S_FER_1"/>
    <property type="match status" value="1"/>
</dbReference>
<keyword evidence="6" id="KW-0472">Membrane</keyword>
<dbReference type="InterPro" id="IPR009051">
    <property type="entry name" value="Helical_ferredxn"/>
</dbReference>
<feature type="transmembrane region" description="Helical" evidence="6">
    <location>
        <begin position="69"/>
        <end position="90"/>
    </location>
</feature>
<dbReference type="Proteomes" id="UP000281094">
    <property type="component" value="Unassembled WGS sequence"/>
</dbReference>
<dbReference type="Pfam" id="PF13187">
    <property type="entry name" value="Fer4_9"/>
    <property type="match status" value="1"/>
</dbReference>
<comment type="caution">
    <text evidence="8">The sequence shown here is derived from an EMBL/GenBank/DDBJ whole genome shotgun (WGS) entry which is preliminary data.</text>
</comment>
<dbReference type="EMBL" id="RCWN01000001">
    <property type="protein sequence ID" value="RLQ87895.1"/>
    <property type="molecule type" value="Genomic_DNA"/>
</dbReference>
<dbReference type="SUPFAM" id="SSF46548">
    <property type="entry name" value="alpha-helical ferredoxin"/>
    <property type="match status" value="1"/>
</dbReference>
<evidence type="ECO:0000313" key="9">
    <source>
        <dbReference type="Proteomes" id="UP000281094"/>
    </source>
</evidence>
<accession>A0A3L7JBY8</accession>
<keyword evidence="9" id="KW-1185">Reference proteome</keyword>
<keyword evidence="6" id="KW-0812">Transmembrane</keyword>
<feature type="transmembrane region" description="Helical" evidence="6">
    <location>
        <begin position="136"/>
        <end position="154"/>
    </location>
</feature>
<proteinExistence type="predicted"/>
<organism evidence="8 9">
    <name type="scientific">Notoacmeibacter ruber</name>
    <dbReference type="NCBI Taxonomy" id="2670375"/>
    <lineage>
        <taxon>Bacteria</taxon>
        <taxon>Pseudomonadati</taxon>
        <taxon>Pseudomonadota</taxon>
        <taxon>Alphaproteobacteria</taxon>
        <taxon>Hyphomicrobiales</taxon>
        <taxon>Notoacmeibacteraceae</taxon>
        <taxon>Notoacmeibacter</taxon>
    </lineage>
</organism>
<keyword evidence="3" id="KW-0560">Oxidoreductase</keyword>
<protein>
    <submittedName>
        <fullName evidence="8">DUF3483 domain-containing protein</fullName>
    </submittedName>
</protein>
<dbReference type="InterPro" id="IPR004017">
    <property type="entry name" value="Cys_rich_dom"/>
</dbReference>
<keyword evidence="2" id="KW-0479">Metal-binding</keyword>
<dbReference type="GO" id="GO:0051539">
    <property type="term" value="F:4 iron, 4 sulfur cluster binding"/>
    <property type="evidence" value="ECO:0007669"/>
    <property type="project" value="UniProtKB-KW"/>
</dbReference>
<evidence type="ECO:0000256" key="3">
    <source>
        <dbReference type="ARBA" id="ARBA00023002"/>
    </source>
</evidence>
<evidence type="ECO:0000259" key="7">
    <source>
        <dbReference type="PROSITE" id="PS51379"/>
    </source>
</evidence>
<feature type="transmembrane region" description="Helical" evidence="6">
    <location>
        <begin position="96"/>
        <end position="116"/>
    </location>
</feature>